<evidence type="ECO:0000256" key="2">
    <source>
        <dbReference type="ARBA" id="ARBA00023015"/>
    </source>
</evidence>
<dbReference type="PRINTS" id="PR00038">
    <property type="entry name" value="HTHLUXR"/>
</dbReference>
<dbReference type="InterPro" id="IPR058245">
    <property type="entry name" value="NreC/VraR/RcsB-like_REC"/>
</dbReference>
<name>A0AA51NAI4_9BACT</name>
<dbReference type="Proteomes" id="UP001230496">
    <property type="component" value="Chromosome"/>
</dbReference>
<dbReference type="InterPro" id="IPR001789">
    <property type="entry name" value="Sig_transdc_resp-reg_receiver"/>
</dbReference>
<dbReference type="InterPro" id="IPR016032">
    <property type="entry name" value="Sig_transdc_resp-reg_C-effctor"/>
</dbReference>
<dbReference type="Pfam" id="PF00072">
    <property type="entry name" value="Response_reg"/>
    <property type="match status" value="1"/>
</dbReference>
<keyword evidence="1 5" id="KW-0597">Phosphoprotein</keyword>
<feature type="domain" description="Response regulatory" evidence="7">
    <location>
        <begin position="5"/>
        <end position="123"/>
    </location>
</feature>
<dbReference type="AlphaFoldDB" id="A0AA51NAI4"/>
<keyword evidence="2" id="KW-0805">Transcription regulation</keyword>
<dbReference type="SUPFAM" id="SSF52172">
    <property type="entry name" value="CheY-like"/>
    <property type="match status" value="1"/>
</dbReference>
<keyword evidence="4" id="KW-0804">Transcription</keyword>
<organism evidence="8 9">
    <name type="scientific">Marivirga salinarum</name>
    <dbReference type="NCBI Taxonomy" id="3059078"/>
    <lineage>
        <taxon>Bacteria</taxon>
        <taxon>Pseudomonadati</taxon>
        <taxon>Bacteroidota</taxon>
        <taxon>Cytophagia</taxon>
        <taxon>Cytophagales</taxon>
        <taxon>Marivirgaceae</taxon>
        <taxon>Marivirga</taxon>
    </lineage>
</organism>
<dbReference type="GO" id="GO:0000160">
    <property type="term" value="P:phosphorelay signal transduction system"/>
    <property type="evidence" value="ECO:0007669"/>
    <property type="project" value="InterPro"/>
</dbReference>
<dbReference type="GO" id="GO:0003677">
    <property type="term" value="F:DNA binding"/>
    <property type="evidence" value="ECO:0007669"/>
    <property type="project" value="UniProtKB-KW"/>
</dbReference>
<feature type="domain" description="HTH luxR-type" evidence="6">
    <location>
        <begin position="149"/>
        <end position="214"/>
    </location>
</feature>
<dbReference type="SMART" id="SM00421">
    <property type="entry name" value="HTH_LUXR"/>
    <property type="match status" value="1"/>
</dbReference>
<evidence type="ECO:0000313" key="8">
    <source>
        <dbReference type="EMBL" id="WMN11375.1"/>
    </source>
</evidence>
<dbReference type="Pfam" id="PF00196">
    <property type="entry name" value="GerE"/>
    <property type="match status" value="1"/>
</dbReference>
<gene>
    <name evidence="8" type="ORF">QYS49_38155</name>
</gene>
<keyword evidence="3" id="KW-0238">DNA-binding</keyword>
<evidence type="ECO:0000259" key="7">
    <source>
        <dbReference type="PROSITE" id="PS50110"/>
    </source>
</evidence>
<evidence type="ECO:0000259" key="6">
    <source>
        <dbReference type="PROSITE" id="PS50043"/>
    </source>
</evidence>
<dbReference type="PROSITE" id="PS50110">
    <property type="entry name" value="RESPONSE_REGULATORY"/>
    <property type="match status" value="1"/>
</dbReference>
<evidence type="ECO:0000256" key="3">
    <source>
        <dbReference type="ARBA" id="ARBA00023125"/>
    </source>
</evidence>
<evidence type="ECO:0000256" key="5">
    <source>
        <dbReference type="PROSITE-ProRule" id="PRU00169"/>
    </source>
</evidence>
<keyword evidence="9" id="KW-1185">Reference proteome</keyword>
<evidence type="ECO:0000256" key="4">
    <source>
        <dbReference type="ARBA" id="ARBA00023163"/>
    </source>
</evidence>
<dbReference type="CDD" id="cd17535">
    <property type="entry name" value="REC_NarL-like"/>
    <property type="match status" value="1"/>
</dbReference>
<protein>
    <submittedName>
        <fullName evidence="8">Response regulator transcription factor</fullName>
    </submittedName>
</protein>
<dbReference type="KEGG" id="msaa:QYS49_38155"/>
<feature type="modified residue" description="4-aspartylphosphate" evidence="5">
    <location>
        <position position="58"/>
    </location>
</feature>
<dbReference type="PANTHER" id="PTHR44688:SF16">
    <property type="entry name" value="DNA-BINDING TRANSCRIPTIONAL ACTIVATOR DEVR_DOSR"/>
    <property type="match status" value="1"/>
</dbReference>
<evidence type="ECO:0000256" key="1">
    <source>
        <dbReference type="ARBA" id="ARBA00022553"/>
    </source>
</evidence>
<proteinExistence type="predicted"/>
<dbReference type="SUPFAM" id="SSF46894">
    <property type="entry name" value="C-terminal effector domain of the bipartite response regulators"/>
    <property type="match status" value="1"/>
</dbReference>
<evidence type="ECO:0000313" key="9">
    <source>
        <dbReference type="Proteomes" id="UP001230496"/>
    </source>
</evidence>
<dbReference type="EMBL" id="CP129971">
    <property type="protein sequence ID" value="WMN11375.1"/>
    <property type="molecule type" value="Genomic_DNA"/>
</dbReference>
<dbReference type="InterPro" id="IPR011006">
    <property type="entry name" value="CheY-like_superfamily"/>
</dbReference>
<dbReference type="Gene3D" id="3.40.50.2300">
    <property type="match status" value="1"/>
</dbReference>
<dbReference type="InterPro" id="IPR000792">
    <property type="entry name" value="Tscrpt_reg_LuxR_C"/>
</dbReference>
<dbReference type="PROSITE" id="PS50043">
    <property type="entry name" value="HTH_LUXR_2"/>
    <property type="match status" value="1"/>
</dbReference>
<reference evidence="8 9" key="1">
    <citation type="submission" date="2023-08" db="EMBL/GenBank/DDBJ databases">
        <title>Comparative genomics and taxonomic characterization of three novel marine species of genus Marivirga.</title>
        <authorList>
            <person name="Muhammad N."/>
            <person name="Kim S.-G."/>
        </authorList>
    </citation>
    <scope>NUCLEOTIDE SEQUENCE [LARGE SCALE GENOMIC DNA]</scope>
    <source>
        <strain evidence="8 9">BDSF4-3</strain>
    </source>
</reference>
<dbReference type="SMART" id="SM00448">
    <property type="entry name" value="REC"/>
    <property type="match status" value="1"/>
</dbReference>
<dbReference type="RefSeq" id="WP_308348486.1">
    <property type="nucleotide sequence ID" value="NZ_CP129971.1"/>
</dbReference>
<dbReference type="CDD" id="cd06170">
    <property type="entry name" value="LuxR_C_like"/>
    <property type="match status" value="1"/>
</dbReference>
<dbReference type="PANTHER" id="PTHR44688">
    <property type="entry name" value="DNA-BINDING TRANSCRIPTIONAL ACTIVATOR DEVR_DOSR"/>
    <property type="match status" value="1"/>
</dbReference>
<sequence length="225" mass="25201">MNTIKLAIVEDDILLLELISNYLKEQNTIEVMGTYGSGTNFLSTLKELEVLPEIVLLDLKMEGKNGVETADELKKNYPEINVIILSSHYKPAYTGFMLKLGVSAFIPKGVSKESLVEIITEVHEKGFYFLSEQVEFIRNQVTSNSPAPILNSESALSSRELEVLKLICQQKTAQEISELLFISKRTVEGHRNNLLLKTEAKNTAGLVIYAAQHHLISVDEFPLFS</sequence>
<accession>A0AA51NAI4</accession>
<dbReference type="GO" id="GO:0006355">
    <property type="term" value="P:regulation of DNA-templated transcription"/>
    <property type="evidence" value="ECO:0007669"/>
    <property type="project" value="InterPro"/>
</dbReference>